<dbReference type="AlphaFoldDB" id="A0A5C4TBU9"/>
<dbReference type="Proteomes" id="UP000307943">
    <property type="component" value="Unassembled WGS sequence"/>
</dbReference>
<feature type="chain" id="PRO_5022755342" evidence="3">
    <location>
        <begin position="23"/>
        <end position="447"/>
    </location>
</feature>
<sequence>MSIKRNSFFLAALAGVILPVAACGTGNEGKAVSPNSGNSEQVDKFDMTKPVELSFYSEIDTTASDADFMKEFGQYIQKKYPNVTFKNNSYMAQTKNNLEKSVAAGTNFDLAQMSFIRTSVYLDLKVGSDITDLIKKHKIDLSGVDQIPLNQLKNAGGGQLIGLPYQINSQVLFYNKAIFDKFGVPYPKNGMTWQDVTDIVRKTTRLDGGVQYTGFALQQGAAIFVRSNQLSLEPIDLKTNKVTFGNGEWKKFFDEFLPLYQIQGNQHKSIAQVGNAFFKDQTVAMVLAYPNFYTLLPDTLNWDMVSAPSIKDRPGVAMPPVPSTLVINANSPFRDEAFLVAMEMLSKSIQLERAKNYAFASVLTDPEIQKEIGTGIPELKGKNTAVMQPANMAPSITFTEYTADVVTSLGTAFNTSMDGAKDVNTALREAEEAANKKIEEKIAAKTK</sequence>
<dbReference type="Gene3D" id="3.40.190.10">
    <property type="entry name" value="Periplasmic binding protein-like II"/>
    <property type="match status" value="1"/>
</dbReference>
<evidence type="ECO:0000313" key="4">
    <source>
        <dbReference type="EMBL" id="TNJ66080.1"/>
    </source>
</evidence>
<evidence type="ECO:0000256" key="1">
    <source>
        <dbReference type="ARBA" id="ARBA00022729"/>
    </source>
</evidence>
<protein>
    <submittedName>
        <fullName evidence="4">Extracellular solute-binding protein</fullName>
    </submittedName>
</protein>
<reference evidence="4 5" key="1">
    <citation type="submission" date="2019-05" db="EMBL/GenBank/DDBJ databases">
        <title>We sequenced the genome of Paenibacillus hemerocallicola KCTC 33185 for further insight into its adaptation and study the phylogeny of Paenibacillus.</title>
        <authorList>
            <person name="Narsing Rao M.P."/>
        </authorList>
    </citation>
    <scope>NUCLEOTIDE SEQUENCE [LARGE SCALE GENOMIC DNA]</scope>
    <source>
        <strain evidence="4 5">KCTC 33185</strain>
    </source>
</reference>
<dbReference type="EMBL" id="VDCQ01000013">
    <property type="protein sequence ID" value="TNJ66080.1"/>
    <property type="molecule type" value="Genomic_DNA"/>
</dbReference>
<dbReference type="RefSeq" id="WP_139602388.1">
    <property type="nucleotide sequence ID" value="NZ_VDCQ01000013.1"/>
</dbReference>
<dbReference type="PANTHER" id="PTHR43649">
    <property type="entry name" value="ARABINOSE-BINDING PROTEIN-RELATED"/>
    <property type="match status" value="1"/>
</dbReference>
<name>A0A5C4TBU9_9BACL</name>
<organism evidence="4 5">
    <name type="scientific">Paenibacillus hemerocallicola</name>
    <dbReference type="NCBI Taxonomy" id="1172614"/>
    <lineage>
        <taxon>Bacteria</taxon>
        <taxon>Bacillati</taxon>
        <taxon>Bacillota</taxon>
        <taxon>Bacilli</taxon>
        <taxon>Bacillales</taxon>
        <taxon>Paenibacillaceae</taxon>
        <taxon>Paenibacillus</taxon>
    </lineage>
</organism>
<dbReference type="SUPFAM" id="SSF53850">
    <property type="entry name" value="Periplasmic binding protein-like II"/>
    <property type="match status" value="1"/>
</dbReference>
<feature type="signal peptide" evidence="3">
    <location>
        <begin position="1"/>
        <end position="22"/>
    </location>
</feature>
<evidence type="ECO:0000256" key="2">
    <source>
        <dbReference type="SAM" id="Coils"/>
    </source>
</evidence>
<evidence type="ECO:0000313" key="5">
    <source>
        <dbReference type="Proteomes" id="UP000307943"/>
    </source>
</evidence>
<keyword evidence="5" id="KW-1185">Reference proteome</keyword>
<keyword evidence="2" id="KW-0175">Coiled coil</keyword>
<proteinExistence type="predicted"/>
<gene>
    <name evidence="4" type="ORF">FE784_11710</name>
</gene>
<accession>A0A5C4TBU9</accession>
<comment type="caution">
    <text evidence="4">The sequence shown here is derived from an EMBL/GenBank/DDBJ whole genome shotgun (WGS) entry which is preliminary data.</text>
</comment>
<evidence type="ECO:0000256" key="3">
    <source>
        <dbReference type="SAM" id="SignalP"/>
    </source>
</evidence>
<keyword evidence="1 3" id="KW-0732">Signal</keyword>
<dbReference type="OrthoDB" id="9766758at2"/>
<dbReference type="InterPro" id="IPR050490">
    <property type="entry name" value="Bact_solute-bd_prot1"/>
</dbReference>
<dbReference type="PANTHER" id="PTHR43649:SF33">
    <property type="entry name" value="POLYGALACTURONAN_RHAMNOGALACTURONAN-BINDING PROTEIN YTCQ"/>
    <property type="match status" value="1"/>
</dbReference>
<feature type="coiled-coil region" evidence="2">
    <location>
        <begin position="420"/>
        <end position="447"/>
    </location>
</feature>